<sequence>MTPCRSTWTNNLSIEKLSCAVLCGEALLYMNITPSLDILHNLACSAENASQGNPMSSKVTRRVWSKVGEDEHDGNMFVTRGQNFASEVSDLIKENTLGMACSWSFGVNPPPIGARNPSIGQSSKVTKRIWWKLHGKCEYMVELVSSISVQLVPTREHTLRTACRDTPYKKFNLLILLCC</sequence>
<gene>
    <name evidence="1" type="ORF">MKW98_006219</name>
</gene>
<evidence type="ECO:0000313" key="1">
    <source>
        <dbReference type="EMBL" id="KAI3955859.1"/>
    </source>
</evidence>
<accession>A0AAD4TDM6</accession>
<name>A0AAD4TDM6_9MAGN</name>
<protein>
    <submittedName>
        <fullName evidence="1">Uncharacterized protein</fullName>
    </submittedName>
</protein>
<reference evidence="1" key="1">
    <citation type="submission" date="2022-04" db="EMBL/GenBank/DDBJ databases">
        <title>A functionally conserved STORR gene fusion in Papaver species that diverged 16.8 million years ago.</title>
        <authorList>
            <person name="Catania T."/>
        </authorList>
    </citation>
    <scope>NUCLEOTIDE SEQUENCE</scope>
    <source>
        <strain evidence="1">S-188037</strain>
    </source>
</reference>
<proteinExistence type="predicted"/>
<dbReference type="EMBL" id="JAJJMB010001716">
    <property type="protein sequence ID" value="KAI3955859.1"/>
    <property type="molecule type" value="Genomic_DNA"/>
</dbReference>
<dbReference type="Proteomes" id="UP001202328">
    <property type="component" value="Unassembled WGS sequence"/>
</dbReference>
<dbReference type="AlphaFoldDB" id="A0AAD4TDM6"/>
<evidence type="ECO:0000313" key="2">
    <source>
        <dbReference type="Proteomes" id="UP001202328"/>
    </source>
</evidence>
<comment type="caution">
    <text evidence="1">The sequence shown here is derived from an EMBL/GenBank/DDBJ whole genome shotgun (WGS) entry which is preliminary data.</text>
</comment>
<organism evidence="1 2">
    <name type="scientific">Papaver atlanticum</name>
    <dbReference type="NCBI Taxonomy" id="357466"/>
    <lineage>
        <taxon>Eukaryota</taxon>
        <taxon>Viridiplantae</taxon>
        <taxon>Streptophyta</taxon>
        <taxon>Embryophyta</taxon>
        <taxon>Tracheophyta</taxon>
        <taxon>Spermatophyta</taxon>
        <taxon>Magnoliopsida</taxon>
        <taxon>Ranunculales</taxon>
        <taxon>Papaveraceae</taxon>
        <taxon>Papaveroideae</taxon>
        <taxon>Papaver</taxon>
    </lineage>
</organism>
<keyword evidence="2" id="KW-1185">Reference proteome</keyword>